<sequence>MTLNTLGQNDYINVVYISTFGEKDMLILTQSALVSSAIDCVRLFHDHVIRTVVTFADEVEPYMPGSSESCLIGPFTATTKSDTHKQVYKESVVQFKYIAEYEGFEVRIIRFTKWSNTLDFCNIKDLMSLLISVQECACRRPVVLQCRDGYSQSRLFAVL</sequence>
<evidence type="ECO:0000313" key="2">
    <source>
        <dbReference type="EMBL" id="KAH3726268.1"/>
    </source>
</evidence>
<proteinExistence type="predicted"/>
<dbReference type="AlphaFoldDB" id="A0A9D4HQZ0"/>
<organism evidence="2 3">
    <name type="scientific">Dreissena polymorpha</name>
    <name type="common">Zebra mussel</name>
    <name type="synonym">Mytilus polymorpha</name>
    <dbReference type="NCBI Taxonomy" id="45954"/>
    <lineage>
        <taxon>Eukaryota</taxon>
        <taxon>Metazoa</taxon>
        <taxon>Spiralia</taxon>
        <taxon>Lophotrochozoa</taxon>
        <taxon>Mollusca</taxon>
        <taxon>Bivalvia</taxon>
        <taxon>Autobranchia</taxon>
        <taxon>Heteroconchia</taxon>
        <taxon>Euheterodonta</taxon>
        <taxon>Imparidentia</taxon>
        <taxon>Neoheterodontei</taxon>
        <taxon>Myida</taxon>
        <taxon>Dreissenoidea</taxon>
        <taxon>Dreissenidae</taxon>
        <taxon>Dreissena</taxon>
    </lineage>
</organism>
<evidence type="ECO:0000259" key="1">
    <source>
        <dbReference type="PROSITE" id="PS50055"/>
    </source>
</evidence>
<dbReference type="SUPFAM" id="SSF52799">
    <property type="entry name" value="(Phosphotyrosine protein) phosphatases II"/>
    <property type="match status" value="1"/>
</dbReference>
<dbReference type="Pfam" id="PF00102">
    <property type="entry name" value="Y_phosphatase"/>
    <property type="match status" value="1"/>
</dbReference>
<dbReference type="GO" id="GO:0004725">
    <property type="term" value="F:protein tyrosine phosphatase activity"/>
    <property type="evidence" value="ECO:0007669"/>
    <property type="project" value="InterPro"/>
</dbReference>
<dbReference type="InterPro" id="IPR029021">
    <property type="entry name" value="Prot-tyrosine_phosphatase-like"/>
</dbReference>
<dbReference type="Proteomes" id="UP000828390">
    <property type="component" value="Unassembled WGS sequence"/>
</dbReference>
<gene>
    <name evidence="2" type="ORF">DPMN_052126</name>
</gene>
<dbReference type="Gene3D" id="3.90.190.10">
    <property type="entry name" value="Protein tyrosine phosphatase superfamily"/>
    <property type="match status" value="1"/>
</dbReference>
<dbReference type="PROSITE" id="PS50055">
    <property type="entry name" value="TYR_PHOSPHATASE_PTP"/>
    <property type="match status" value="1"/>
</dbReference>
<reference evidence="2" key="1">
    <citation type="journal article" date="2019" name="bioRxiv">
        <title>The Genome of the Zebra Mussel, Dreissena polymorpha: A Resource for Invasive Species Research.</title>
        <authorList>
            <person name="McCartney M.A."/>
            <person name="Auch B."/>
            <person name="Kono T."/>
            <person name="Mallez S."/>
            <person name="Zhang Y."/>
            <person name="Obille A."/>
            <person name="Becker A."/>
            <person name="Abrahante J.E."/>
            <person name="Garbe J."/>
            <person name="Badalamenti J.P."/>
            <person name="Herman A."/>
            <person name="Mangelson H."/>
            <person name="Liachko I."/>
            <person name="Sullivan S."/>
            <person name="Sone E.D."/>
            <person name="Koren S."/>
            <person name="Silverstein K.A.T."/>
            <person name="Beckman K.B."/>
            <person name="Gohl D.M."/>
        </authorList>
    </citation>
    <scope>NUCLEOTIDE SEQUENCE</scope>
    <source>
        <strain evidence="2">Duluth1</strain>
        <tissue evidence="2">Whole animal</tissue>
    </source>
</reference>
<comment type="caution">
    <text evidence="2">The sequence shown here is derived from an EMBL/GenBank/DDBJ whole genome shotgun (WGS) entry which is preliminary data.</text>
</comment>
<dbReference type="InterPro" id="IPR000242">
    <property type="entry name" value="PTP_cat"/>
</dbReference>
<accession>A0A9D4HQZ0</accession>
<protein>
    <recommendedName>
        <fullName evidence="1">Tyrosine-protein phosphatase domain-containing protein</fullName>
    </recommendedName>
</protein>
<evidence type="ECO:0000313" key="3">
    <source>
        <dbReference type="Proteomes" id="UP000828390"/>
    </source>
</evidence>
<reference evidence="2" key="2">
    <citation type="submission" date="2020-11" db="EMBL/GenBank/DDBJ databases">
        <authorList>
            <person name="McCartney M.A."/>
            <person name="Auch B."/>
            <person name="Kono T."/>
            <person name="Mallez S."/>
            <person name="Becker A."/>
            <person name="Gohl D.M."/>
            <person name="Silverstein K.A.T."/>
            <person name="Koren S."/>
            <person name="Bechman K.B."/>
            <person name="Herman A."/>
            <person name="Abrahante J.E."/>
            <person name="Garbe J."/>
        </authorList>
    </citation>
    <scope>NUCLEOTIDE SEQUENCE</scope>
    <source>
        <strain evidence="2">Duluth1</strain>
        <tissue evidence="2">Whole animal</tissue>
    </source>
</reference>
<keyword evidence="3" id="KW-1185">Reference proteome</keyword>
<dbReference type="EMBL" id="JAIWYP010000012">
    <property type="protein sequence ID" value="KAH3726268.1"/>
    <property type="molecule type" value="Genomic_DNA"/>
</dbReference>
<name>A0A9D4HQZ0_DREPO</name>
<feature type="domain" description="Tyrosine-protein phosphatase" evidence="1">
    <location>
        <begin position="1"/>
        <end position="159"/>
    </location>
</feature>